<evidence type="ECO:0000313" key="3">
    <source>
        <dbReference type="Proteomes" id="UP000486351"/>
    </source>
</evidence>
<sequence length="83" mass="10227">MCAGWMWLQNLLDVNVLYIIGSLPWKDTEFERFYAFYECDFPFKVFMPGNVRNMIINFKRDYLDNFIRLNRGSQNWQMVQKIW</sequence>
<evidence type="ECO:0008006" key="4">
    <source>
        <dbReference type="Google" id="ProtNLM"/>
    </source>
</evidence>
<comment type="caution">
    <text evidence="2">The sequence shown here is derived from an EMBL/GenBank/DDBJ whole genome shotgun (WGS) entry which is preliminary data.</text>
</comment>
<accession>A0A6G0RG51</accession>
<gene>
    <name evidence="2" type="ORF">PF008_g14921</name>
</gene>
<evidence type="ECO:0000313" key="2">
    <source>
        <dbReference type="EMBL" id="KAE9332492.1"/>
    </source>
</evidence>
<feature type="chain" id="PRO_5026251380" description="DDE-1 domain-containing protein" evidence="1">
    <location>
        <begin position="23"/>
        <end position="83"/>
    </location>
</feature>
<protein>
    <recommendedName>
        <fullName evidence="4">DDE-1 domain-containing protein</fullName>
    </recommendedName>
</protein>
<dbReference type="AlphaFoldDB" id="A0A6G0RG51"/>
<reference evidence="2 3" key="1">
    <citation type="submission" date="2018-09" db="EMBL/GenBank/DDBJ databases">
        <title>Genomic investigation of the strawberry pathogen Phytophthora fragariae indicates pathogenicity is determined by transcriptional variation in three key races.</title>
        <authorList>
            <person name="Adams T.M."/>
            <person name="Armitage A.D."/>
            <person name="Sobczyk M.K."/>
            <person name="Bates H.J."/>
            <person name="Dunwell J.M."/>
            <person name="Nellist C.F."/>
            <person name="Harrison R.J."/>
        </authorList>
    </citation>
    <scope>NUCLEOTIDE SEQUENCE [LARGE SCALE GENOMIC DNA]</scope>
    <source>
        <strain evidence="2 3">NOV-77</strain>
    </source>
</reference>
<dbReference type="Proteomes" id="UP000486351">
    <property type="component" value="Unassembled WGS sequence"/>
</dbReference>
<organism evidence="2 3">
    <name type="scientific">Phytophthora fragariae</name>
    <dbReference type="NCBI Taxonomy" id="53985"/>
    <lineage>
        <taxon>Eukaryota</taxon>
        <taxon>Sar</taxon>
        <taxon>Stramenopiles</taxon>
        <taxon>Oomycota</taxon>
        <taxon>Peronosporomycetes</taxon>
        <taxon>Peronosporales</taxon>
        <taxon>Peronosporaceae</taxon>
        <taxon>Phytophthora</taxon>
    </lineage>
</organism>
<dbReference type="EMBL" id="QXFY01000946">
    <property type="protein sequence ID" value="KAE9332492.1"/>
    <property type="molecule type" value="Genomic_DNA"/>
</dbReference>
<name>A0A6G0RG51_9STRA</name>
<evidence type="ECO:0000256" key="1">
    <source>
        <dbReference type="SAM" id="SignalP"/>
    </source>
</evidence>
<feature type="signal peptide" evidence="1">
    <location>
        <begin position="1"/>
        <end position="22"/>
    </location>
</feature>
<keyword evidence="1" id="KW-0732">Signal</keyword>
<proteinExistence type="predicted"/>